<reference evidence="5" key="3">
    <citation type="submission" date="2016-11" db="EMBL/GenBank/DDBJ databases">
        <authorList>
            <person name="Varghese N."/>
            <person name="Submissions S."/>
        </authorList>
    </citation>
    <scope>NUCLEOTIDE SEQUENCE [LARGE SCALE GENOMIC DNA]</scope>
    <source>
        <strain evidence="5">DX253</strain>
    </source>
</reference>
<accession>E7QX11</accession>
<feature type="compositionally biased region" description="Basic and acidic residues" evidence="1">
    <location>
        <begin position="1"/>
        <end position="20"/>
    </location>
</feature>
<dbReference type="InterPro" id="IPR058742">
    <property type="entry name" value="DUF7989"/>
</dbReference>
<proteinExistence type="predicted"/>
<reference evidence="2 4" key="1">
    <citation type="journal article" date="2014" name="ISME J.">
        <title>Trehalose/2-sulfotrehalose biosynthesis and glycine-betaine uptake are widely spread mechanisms for osmoadaptation in the Halobacteriales.</title>
        <authorList>
            <person name="Youssef N.H."/>
            <person name="Savage-Ashlock K.N."/>
            <person name="McCully A.L."/>
            <person name="Luedtke B."/>
            <person name="Shaw E.I."/>
            <person name="Hoff W.D."/>
            <person name="Elshahed M.S."/>
        </authorList>
    </citation>
    <scope>NUCLEOTIDE SEQUENCE [LARGE SCALE GENOMIC DNA]</scope>
    <source>
        <strain evidence="2 4">DX253</strain>
    </source>
</reference>
<name>E7QX11_HALPU</name>
<evidence type="ECO:0000313" key="4">
    <source>
        <dbReference type="Proteomes" id="UP000003751"/>
    </source>
</evidence>
<protein>
    <submittedName>
        <fullName evidence="2">Uncharacterized protein</fullName>
    </submittedName>
</protein>
<dbReference type="AlphaFoldDB" id="E7QX11"/>
<organism evidence="2 4">
    <name type="scientific">Haladaptatus paucihalophilus DX253</name>
    <dbReference type="NCBI Taxonomy" id="797209"/>
    <lineage>
        <taxon>Archaea</taxon>
        <taxon>Methanobacteriati</taxon>
        <taxon>Methanobacteriota</taxon>
        <taxon>Stenosarchaea group</taxon>
        <taxon>Halobacteria</taxon>
        <taxon>Halobacteriales</taxon>
        <taxon>Haladaptataceae</taxon>
        <taxon>Haladaptatus</taxon>
    </lineage>
</organism>
<reference evidence="3" key="2">
    <citation type="submission" date="2016-11" db="EMBL/GenBank/DDBJ databases">
        <authorList>
            <person name="Jaros S."/>
            <person name="Januszkiewicz K."/>
            <person name="Wedrychowicz H."/>
        </authorList>
    </citation>
    <scope>NUCLEOTIDE SEQUENCE [LARGE SCALE GENOMIC DNA]</scope>
    <source>
        <strain evidence="3">DX253</strain>
    </source>
</reference>
<evidence type="ECO:0000256" key="1">
    <source>
        <dbReference type="SAM" id="MobiDB-lite"/>
    </source>
</evidence>
<feature type="region of interest" description="Disordered" evidence="1">
    <location>
        <begin position="1"/>
        <end position="53"/>
    </location>
</feature>
<dbReference type="EMBL" id="AEMG01000019">
    <property type="protein sequence ID" value="EFW90814.1"/>
    <property type="molecule type" value="Genomic_DNA"/>
</dbReference>
<dbReference type="Proteomes" id="UP000003751">
    <property type="component" value="Unassembled WGS sequence"/>
</dbReference>
<dbReference type="OrthoDB" id="306312at2157"/>
<dbReference type="STRING" id="797209.GCA_000376445_03091"/>
<dbReference type="Pfam" id="PF25951">
    <property type="entry name" value="DUF7989"/>
    <property type="match status" value="1"/>
</dbReference>
<dbReference type="PATRIC" id="fig|797209.4.peg.3273"/>
<keyword evidence="5" id="KW-1185">Reference proteome</keyword>
<evidence type="ECO:0000313" key="3">
    <source>
        <dbReference type="EMBL" id="SHK22878.1"/>
    </source>
</evidence>
<dbReference type="Proteomes" id="UP000184203">
    <property type="component" value="Unassembled WGS sequence"/>
</dbReference>
<sequence>MTSDVPKDHRKASSAEHRSADSQAATPRDNGETVSSDGPETMGEISHVHPFADRGAMTRVFSRGRIVADGGEHESNDEETKTMADIEHEAPAGAGDSAGVFERGHEFRVQYR</sequence>
<dbReference type="EMBL" id="FRAN01000001">
    <property type="protein sequence ID" value="SHK22878.1"/>
    <property type="molecule type" value="Genomic_DNA"/>
</dbReference>
<evidence type="ECO:0000313" key="2">
    <source>
        <dbReference type="EMBL" id="EFW90814.1"/>
    </source>
</evidence>
<evidence type="ECO:0000313" key="5">
    <source>
        <dbReference type="Proteomes" id="UP000184203"/>
    </source>
</evidence>
<gene>
    <name evidence="3" type="ORF">SAMN05444342_1028</name>
    <name evidence="2" type="ORF">ZOD2009_16748</name>
</gene>